<evidence type="ECO:0000313" key="2">
    <source>
        <dbReference type="EMBL" id="MBE7324205.1"/>
    </source>
</evidence>
<name>A0ABR9RRK9_9ACTN</name>
<keyword evidence="1" id="KW-0472">Membrane</keyword>
<sequence length="90" mass="9691">MTEVRTANRRRLGWTSVLALLGAAGLVAAWFLGHPRWSPPLALASLAVCCTAYARVERQAGTRTSRRAGLVYAGLGLALWIGAVVLLLFR</sequence>
<reference evidence="2 3" key="1">
    <citation type="submission" date="2020-10" db="EMBL/GenBank/DDBJ databases">
        <title>Nocardioides sp. isolated from sludge.</title>
        <authorList>
            <person name="Zhang X."/>
        </authorList>
    </citation>
    <scope>NUCLEOTIDE SEQUENCE [LARGE SCALE GENOMIC DNA]</scope>
    <source>
        <strain evidence="2 3">Y6</strain>
    </source>
</reference>
<proteinExistence type="predicted"/>
<evidence type="ECO:0008006" key="4">
    <source>
        <dbReference type="Google" id="ProtNLM"/>
    </source>
</evidence>
<feature type="transmembrane region" description="Helical" evidence="1">
    <location>
        <begin position="37"/>
        <end position="56"/>
    </location>
</feature>
<dbReference type="Proteomes" id="UP000756387">
    <property type="component" value="Unassembled WGS sequence"/>
</dbReference>
<accession>A0ABR9RRK9</accession>
<organism evidence="2 3">
    <name type="scientific">Nocardioides malaquae</name>
    <dbReference type="NCBI Taxonomy" id="2773426"/>
    <lineage>
        <taxon>Bacteria</taxon>
        <taxon>Bacillati</taxon>
        <taxon>Actinomycetota</taxon>
        <taxon>Actinomycetes</taxon>
        <taxon>Propionibacteriales</taxon>
        <taxon>Nocardioidaceae</taxon>
        <taxon>Nocardioides</taxon>
    </lineage>
</organism>
<dbReference type="RefSeq" id="WP_193637529.1">
    <property type="nucleotide sequence ID" value="NZ_JADCSA010000004.1"/>
</dbReference>
<dbReference type="EMBL" id="JADCSA010000004">
    <property type="protein sequence ID" value="MBE7324205.1"/>
    <property type="molecule type" value="Genomic_DNA"/>
</dbReference>
<keyword evidence="1" id="KW-1133">Transmembrane helix</keyword>
<evidence type="ECO:0000313" key="3">
    <source>
        <dbReference type="Proteomes" id="UP000756387"/>
    </source>
</evidence>
<keyword evidence="3" id="KW-1185">Reference proteome</keyword>
<evidence type="ECO:0000256" key="1">
    <source>
        <dbReference type="SAM" id="Phobius"/>
    </source>
</evidence>
<feature type="transmembrane region" description="Helical" evidence="1">
    <location>
        <begin position="12"/>
        <end position="31"/>
    </location>
</feature>
<feature type="transmembrane region" description="Helical" evidence="1">
    <location>
        <begin position="68"/>
        <end position="89"/>
    </location>
</feature>
<protein>
    <recommendedName>
        <fullName evidence="4">Transmembrane protein</fullName>
    </recommendedName>
</protein>
<comment type="caution">
    <text evidence="2">The sequence shown here is derived from an EMBL/GenBank/DDBJ whole genome shotgun (WGS) entry which is preliminary data.</text>
</comment>
<gene>
    <name evidence="2" type="ORF">IEQ44_06030</name>
</gene>
<keyword evidence="1" id="KW-0812">Transmembrane</keyword>